<keyword evidence="5" id="KW-1185">Reference proteome</keyword>
<protein>
    <recommendedName>
        <fullName evidence="3">Jacalin-type lectin domain-containing protein</fullName>
    </recommendedName>
</protein>
<keyword evidence="2" id="KW-0732">Signal</keyword>
<dbReference type="InterPro" id="IPR036404">
    <property type="entry name" value="Jacalin-like_lectin_dom_sf"/>
</dbReference>
<organism evidence="4 5">
    <name type="scientific">Ceratocystis lukuohia</name>
    <dbReference type="NCBI Taxonomy" id="2019550"/>
    <lineage>
        <taxon>Eukaryota</taxon>
        <taxon>Fungi</taxon>
        <taxon>Dikarya</taxon>
        <taxon>Ascomycota</taxon>
        <taxon>Pezizomycotina</taxon>
        <taxon>Sordariomycetes</taxon>
        <taxon>Hypocreomycetidae</taxon>
        <taxon>Microascales</taxon>
        <taxon>Ceratocystidaceae</taxon>
        <taxon>Ceratocystis</taxon>
    </lineage>
</organism>
<dbReference type="Pfam" id="PF01419">
    <property type="entry name" value="Jacalin"/>
    <property type="match status" value="1"/>
</dbReference>
<dbReference type="Gene3D" id="2.100.10.30">
    <property type="entry name" value="Jacalin-like lectin domain"/>
    <property type="match status" value="1"/>
</dbReference>
<dbReference type="InterPro" id="IPR001229">
    <property type="entry name" value="Jacalin-like_lectin_dom"/>
</dbReference>
<dbReference type="SUPFAM" id="SSF56219">
    <property type="entry name" value="DNase I-like"/>
    <property type="match status" value="1"/>
</dbReference>
<accession>A0ABR4MGM5</accession>
<name>A0ABR4MGM5_9PEZI</name>
<dbReference type="PROSITE" id="PS51752">
    <property type="entry name" value="JACALIN_LECTIN"/>
    <property type="match status" value="1"/>
</dbReference>
<evidence type="ECO:0000313" key="4">
    <source>
        <dbReference type="EMBL" id="KAL2887406.1"/>
    </source>
</evidence>
<feature type="domain" description="Jacalin-type lectin" evidence="3">
    <location>
        <begin position="290"/>
        <end position="433"/>
    </location>
</feature>
<dbReference type="InterPro" id="IPR036691">
    <property type="entry name" value="Endo/exonu/phosph_ase_sf"/>
</dbReference>
<feature type="region of interest" description="Disordered" evidence="1">
    <location>
        <begin position="457"/>
        <end position="476"/>
    </location>
</feature>
<comment type="caution">
    <text evidence="4">The sequence shown here is derived from an EMBL/GenBank/DDBJ whole genome shotgun (WGS) entry which is preliminary data.</text>
</comment>
<evidence type="ECO:0000313" key="5">
    <source>
        <dbReference type="Proteomes" id="UP001610728"/>
    </source>
</evidence>
<feature type="chain" id="PRO_5045795812" description="Jacalin-type lectin domain-containing protein" evidence="2">
    <location>
        <begin position="22"/>
        <end position="476"/>
    </location>
</feature>
<evidence type="ECO:0000256" key="1">
    <source>
        <dbReference type="SAM" id="MobiDB-lite"/>
    </source>
</evidence>
<feature type="signal peptide" evidence="2">
    <location>
        <begin position="1"/>
        <end position="21"/>
    </location>
</feature>
<dbReference type="EMBL" id="JABSNW010000005">
    <property type="protein sequence ID" value="KAL2887406.1"/>
    <property type="molecule type" value="Genomic_DNA"/>
</dbReference>
<gene>
    <name evidence="4" type="ORF">HOO65_050527</name>
</gene>
<dbReference type="Proteomes" id="UP001610728">
    <property type="component" value="Unassembled WGS sequence"/>
</dbReference>
<dbReference type="SMART" id="SM00915">
    <property type="entry name" value="Jacalin"/>
    <property type="match status" value="1"/>
</dbReference>
<evidence type="ECO:0000256" key="2">
    <source>
        <dbReference type="SAM" id="SignalP"/>
    </source>
</evidence>
<dbReference type="RefSeq" id="XP_070858586.1">
    <property type="nucleotide sequence ID" value="XM_071003283.1"/>
</dbReference>
<evidence type="ECO:0000259" key="3">
    <source>
        <dbReference type="PROSITE" id="PS51752"/>
    </source>
</evidence>
<dbReference type="GeneID" id="98119139"/>
<dbReference type="Gene3D" id="3.60.10.10">
    <property type="entry name" value="Endonuclease/exonuclease/phosphatase"/>
    <property type="match status" value="1"/>
</dbReference>
<dbReference type="SUPFAM" id="SSF51101">
    <property type="entry name" value="Mannose-binding lectins"/>
    <property type="match status" value="1"/>
</dbReference>
<sequence length="476" mass="52157">MKYHGIAAAIAALSTPAIVHAASGTFQVLTMNVAGNPGFDYEAKMQDAQEIGRLFNSFGHDVINMQSDFESHVGIYETNSHPHRTTALGGPGKGDGLDTLSKIPFSDFRRIKWDKCSNAEGGDCDAPKGFTFMRMRIDEGIYIDVYNLQADGGTQVDDSTARSENLIQLSEYIKTWSGGNAVMVFGGTNALFSRLDDNVSIFDDQNGMSDAWSTVVRKGDSSADAPCGNTSETLMCELGDKVFSRGSPLLILEANEFNYIGKAFSRRDRSLMSDRDPVQVSLTWTQRETLRQSDIFGTSQGQEWFNDAPTLAAKGNRPKAAIIAFSGGNRLDKVSVTLDDTTSFEHGGGGGDMKDLTLEADEYWTTIDLCQGEGEGKNRIFYAKATTTKDRVLEVGKMTEKCDTYSAPTNFQIVGFAGQAGDEIDQLAVVYGLRFKWFEIKYALTMERHLISTREASSVSELELEQPPSENLAEST</sequence>
<proteinExistence type="predicted"/>
<reference evidence="4 5" key="1">
    <citation type="submission" date="2020-05" db="EMBL/GenBank/DDBJ databases">
        <title>Ceratocystis lukuohia genome.</title>
        <authorList>
            <person name="Harrington T.C."/>
            <person name="Kim K."/>
            <person name="Mayers C.G."/>
        </authorList>
    </citation>
    <scope>NUCLEOTIDE SEQUENCE [LARGE SCALE GENOMIC DNA]</scope>
    <source>
        <strain evidence="4 5">C4212</strain>
    </source>
</reference>